<proteinExistence type="predicted"/>
<accession>A0A1I8EYV9</accession>
<sequence length="147" mass="17248">MSKTFSCIIIGERSLRHYSSEYEDPSNGDNKHSIKVGRRKDRPAETRDNVGLILQSIDRSVRQEDETERSHRYNKTKERYQHREILSGNKISPPQIYARTEHTAKTDERYGIKRSTESEIWKYGKIHDIALTHKNSCSQQNKMAQKI</sequence>
<evidence type="ECO:0000313" key="2">
    <source>
        <dbReference type="WBParaSite" id="maker-PairedContig_665-snap-gene-3.39-mRNA-1"/>
    </source>
</evidence>
<name>A0A1I8EYV9_WUCBA</name>
<feature type="region of interest" description="Disordered" evidence="1">
    <location>
        <begin position="17"/>
        <end position="46"/>
    </location>
</feature>
<feature type="region of interest" description="Disordered" evidence="1">
    <location>
        <begin position="60"/>
        <end position="93"/>
    </location>
</feature>
<reference evidence="2" key="1">
    <citation type="submission" date="2016-11" db="UniProtKB">
        <authorList>
            <consortium name="WormBaseParasite"/>
        </authorList>
    </citation>
    <scope>IDENTIFICATION</scope>
    <source>
        <strain evidence="2">pt0022</strain>
    </source>
</reference>
<dbReference type="AlphaFoldDB" id="A0A1I8EYV9"/>
<dbReference type="STRING" id="6293.A0A1I8EYV9"/>
<evidence type="ECO:0000256" key="1">
    <source>
        <dbReference type="SAM" id="MobiDB-lite"/>
    </source>
</evidence>
<dbReference type="WBParaSite" id="maker-PairedContig_665-snap-gene-3.39-mRNA-1">
    <property type="protein sequence ID" value="maker-PairedContig_665-snap-gene-3.39-mRNA-1"/>
    <property type="gene ID" value="maker-PairedContig_665-snap-gene-3.39"/>
</dbReference>
<protein>
    <submittedName>
        <fullName evidence="2">Uncharacterized protein</fullName>
    </submittedName>
</protein>
<organism evidence="2">
    <name type="scientific">Wuchereria bancrofti</name>
    <dbReference type="NCBI Taxonomy" id="6293"/>
    <lineage>
        <taxon>Eukaryota</taxon>
        <taxon>Metazoa</taxon>
        <taxon>Ecdysozoa</taxon>
        <taxon>Nematoda</taxon>
        <taxon>Chromadorea</taxon>
        <taxon>Rhabditida</taxon>
        <taxon>Spirurina</taxon>
        <taxon>Spiruromorpha</taxon>
        <taxon>Filarioidea</taxon>
        <taxon>Onchocercidae</taxon>
        <taxon>Wuchereria</taxon>
    </lineage>
</organism>
<feature type="compositionally biased region" description="Basic and acidic residues" evidence="1">
    <location>
        <begin position="60"/>
        <end position="85"/>
    </location>
</feature>